<feature type="transmembrane region" description="Helical" evidence="5">
    <location>
        <begin position="91"/>
        <end position="112"/>
    </location>
</feature>
<dbReference type="EMBL" id="BARW01030934">
    <property type="protein sequence ID" value="GAJ11321.1"/>
    <property type="molecule type" value="Genomic_DNA"/>
</dbReference>
<dbReference type="Pfam" id="PF01957">
    <property type="entry name" value="NfeD"/>
    <property type="match status" value="1"/>
</dbReference>
<comment type="caution">
    <text evidence="8">The sequence shown here is derived from an EMBL/GenBank/DDBJ whole genome shotgun (WGS) entry which is preliminary data.</text>
</comment>
<dbReference type="Pfam" id="PF24961">
    <property type="entry name" value="NfeD_membrane"/>
    <property type="match status" value="1"/>
</dbReference>
<evidence type="ECO:0000256" key="5">
    <source>
        <dbReference type="SAM" id="Phobius"/>
    </source>
</evidence>
<comment type="subcellular location">
    <subcellularLocation>
        <location evidence="1">Membrane</location>
        <topology evidence="1">Multi-pass membrane protein</topology>
    </subcellularLocation>
</comment>
<dbReference type="Gene3D" id="2.40.50.140">
    <property type="entry name" value="Nucleic acid-binding proteins"/>
    <property type="match status" value="1"/>
</dbReference>
<dbReference type="InterPro" id="IPR012340">
    <property type="entry name" value="NA-bd_OB-fold"/>
</dbReference>
<evidence type="ECO:0000259" key="6">
    <source>
        <dbReference type="Pfam" id="PF01957"/>
    </source>
</evidence>
<evidence type="ECO:0000256" key="1">
    <source>
        <dbReference type="ARBA" id="ARBA00004141"/>
    </source>
</evidence>
<feature type="transmembrane region" description="Helical" evidence="5">
    <location>
        <begin position="118"/>
        <end position="138"/>
    </location>
</feature>
<protein>
    <submittedName>
        <fullName evidence="8">Uncharacterized protein</fullName>
    </submittedName>
</protein>
<evidence type="ECO:0000259" key="7">
    <source>
        <dbReference type="Pfam" id="PF24961"/>
    </source>
</evidence>
<feature type="non-terminal residue" evidence="8">
    <location>
        <position position="1"/>
    </location>
</feature>
<evidence type="ECO:0000256" key="4">
    <source>
        <dbReference type="ARBA" id="ARBA00023136"/>
    </source>
</evidence>
<evidence type="ECO:0000313" key="8">
    <source>
        <dbReference type="EMBL" id="GAJ11321.1"/>
    </source>
</evidence>
<name>X1VCC0_9ZZZZ</name>
<dbReference type="PANTHER" id="PTHR33507:SF4">
    <property type="entry name" value="NODULATION COMPETITIVENESS PROTEIN NFED"/>
    <property type="match status" value="1"/>
</dbReference>
<feature type="transmembrane region" description="Helical" evidence="5">
    <location>
        <begin position="67"/>
        <end position="84"/>
    </location>
</feature>
<dbReference type="InterPro" id="IPR056739">
    <property type="entry name" value="NfeD_membrane"/>
</dbReference>
<feature type="transmembrane region" description="Helical" evidence="5">
    <location>
        <begin position="44"/>
        <end position="61"/>
    </location>
</feature>
<dbReference type="SUPFAM" id="SSF141322">
    <property type="entry name" value="NfeD domain-like"/>
    <property type="match status" value="1"/>
</dbReference>
<evidence type="ECO:0000256" key="2">
    <source>
        <dbReference type="ARBA" id="ARBA00022692"/>
    </source>
</evidence>
<feature type="domain" description="NfeD integral membrane" evidence="7">
    <location>
        <begin position="22"/>
        <end position="138"/>
    </location>
</feature>
<dbReference type="InterPro" id="IPR002810">
    <property type="entry name" value="NfeD-like_C"/>
</dbReference>
<feature type="domain" description="NfeD-like C-terminal" evidence="6">
    <location>
        <begin position="153"/>
        <end position="209"/>
    </location>
</feature>
<sequence length="210" mass="22645">ATIKEVKMNWVEDFLYAIADPNIAYILLSLAMLGLMVEITNPGLIFPGVVGGICGLLAFYSLGMLPVNYAGVLLVVLAFGLFIAEVFTTTFGLFTAGGITSLVIGSLILFKGGPLFQINPWLIAIVSISIAALFAFVINRVIKAHRHQATTGREELVGKTAIVKVALEPEGTVFFKGERWTAVSEKGRVEPGEEVIITKVDGLKLYVTKK</sequence>
<organism evidence="8">
    <name type="scientific">marine sediment metagenome</name>
    <dbReference type="NCBI Taxonomy" id="412755"/>
    <lineage>
        <taxon>unclassified sequences</taxon>
        <taxon>metagenomes</taxon>
        <taxon>ecological metagenomes</taxon>
    </lineage>
</organism>
<feature type="transmembrane region" description="Helical" evidence="5">
    <location>
        <begin position="14"/>
        <end position="37"/>
    </location>
</feature>
<keyword evidence="3 5" id="KW-1133">Transmembrane helix</keyword>
<dbReference type="GO" id="GO:0016020">
    <property type="term" value="C:membrane"/>
    <property type="evidence" value="ECO:0007669"/>
    <property type="project" value="UniProtKB-SubCell"/>
</dbReference>
<dbReference type="InterPro" id="IPR052165">
    <property type="entry name" value="Membrane_assoc_protease"/>
</dbReference>
<accession>X1VCC0</accession>
<keyword evidence="4 5" id="KW-0472">Membrane</keyword>
<proteinExistence type="predicted"/>
<keyword evidence="2 5" id="KW-0812">Transmembrane</keyword>
<gene>
    <name evidence="8" type="ORF">S12H4_49335</name>
</gene>
<dbReference type="AlphaFoldDB" id="X1VCC0"/>
<dbReference type="PANTHER" id="PTHR33507">
    <property type="entry name" value="INNER MEMBRANE PROTEIN YBBJ"/>
    <property type="match status" value="1"/>
</dbReference>
<reference evidence="8" key="1">
    <citation type="journal article" date="2014" name="Front. Microbiol.">
        <title>High frequency of phylogenetically diverse reductive dehalogenase-homologous genes in deep subseafloor sedimentary metagenomes.</title>
        <authorList>
            <person name="Kawai M."/>
            <person name="Futagami T."/>
            <person name="Toyoda A."/>
            <person name="Takaki Y."/>
            <person name="Nishi S."/>
            <person name="Hori S."/>
            <person name="Arai W."/>
            <person name="Tsubouchi T."/>
            <person name="Morono Y."/>
            <person name="Uchiyama I."/>
            <person name="Ito T."/>
            <person name="Fujiyama A."/>
            <person name="Inagaki F."/>
            <person name="Takami H."/>
        </authorList>
    </citation>
    <scope>NUCLEOTIDE SEQUENCE</scope>
    <source>
        <strain evidence="8">Expedition CK06-06</strain>
    </source>
</reference>
<evidence type="ECO:0000256" key="3">
    <source>
        <dbReference type="ARBA" id="ARBA00022989"/>
    </source>
</evidence>